<feature type="region of interest" description="Disordered" evidence="1">
    <location>
        <begin position="87"/>
        <end position="108"/>
    </location>
</feature>
<dbReference type="AlphaFoldDB" id="A0A444U9Q2"/>
<protein>
    <submittedName>
        <fullName evidence="2">Uncharacterized protein</fullName>
    </submittedName>
</protein>
<keyword evidence="3" id="KW-1185">Reference proteome</keyword>
<evidence type="ECO:0000313" key="2">
    <source>
        <dbReference type="EMBL" id="RXM31903.1"/>
    </source>
</evidence>
<proteinExistence type="predicted"/>
<gene>
    <name evidence="2" type="ORF">EOD39_6567</name>
</gene>
<comment type="caution">
    <text evidence="2">The sequence shown here is derived from an EMBL/GenBank/DDBJ whole genome shotgun (WGS) entry which is preliminary data.</text>
</comment>
<accession>A0A444U9Q2</accession>
<name>A0A444U9Q2_ACIRT</name>
<evidence type="ECO:0000313" key="3">
    <source>
        <dbReference type="Proteomes" id="UP000289886"/>
    </source>
</evidence>
<dbReference type="Proteomes" id="UP000289886">
    <property type="component" value="Unassembled WGS sequence"/>
</dbReference>
<dbReference type="EMBL" id="SCEB01214989">
    <property type="protein sequence ID" value="RXM31903.1"/>
    <property type="molecule type" value="Genomic_DNA"/>
</dbReference>
<sequence>MKLEFQKCLPMMDNCLVLPRAQAWSRLQAYLSGWRKAILLKREHNQMGRKLTGADCLIVLQRPLLVKSLMSLGREQKVLVEMLHESPPARGSGGQASGAHGCFAVSES</sequence>
<organism evidence="2 3">
    <name type="scientific">Acipenser ruthenus</name>
    <name type="common">Sterlet sturgeon</name>
    <dbReference type="NCBI Taxonomy" id="7906"/>
    <lineage>
        <taxon>Eukaryota</taxon>
        <taxon>Metazoa</taxon>
        <taxon>Chordata</taxon>
        <taxon>Craniata</taxon>
        <taxon>Vertebrata</taxon>
        <taxon>Euteleostomi</taxon>
        <taxon>Actinopterygii</taxon>
        <taxon>Chondrostei</taxon>
        <taxon>Acipenseriformes</taxon>
        <taxon>Acipenseridae</taxon>
        <taxon>Acipenser</taxon>
    </lineage>
</organism>
<reference evidence="2 3" key="1">
    <citation type="submission" date="2019-01" db="EMBL/GenBank/DDBJ databases">
        <title>Draft Genome and Complete Hox-Cluster Characterization of the Sterlet Sturgeon (Acipenser ruthenus).</title>
        <authorList>
            <person name="Wei Q."/>
        </authorList>
    </citation>
    <scope>NUCLEOTIDE SEQUENCE [LARGE SCALE GENOMIC DNA]</scope>
    <source>
        <strain evidence="2">WHYD16114868_AA</strain>
        <tissue evidence="2">Blood</tissue>
    </source>
</reference>
<evidence type="ECO:0000256" key="1">
    <source>
        <dbReference type="SAM" id="MobiDB-lite"/>
    </source>
</evidence>